<protein>
    <recommendedName>
        <fullName evidence="5">Probable 2-(5''-triphosphoribosyl)-3'-dephosphocoenzyme-A synthase</fullName>
        <shortName evidence="5">2-(5''-triphosphoribosyl)-3'-dephospho-CoA synthase</shortName>
        <ecNumber evidence="5">2.4.2.52</ecNumber>
    </recommendedName>
</protein>
<evidence type="ECO:0000256" key="5">
    <source>
        <dbReference type="HAMAP-Rule" id="MF_01883"/>
    </source>
</evidence>
<dbReference type="PANTHER" id="PTHR30201:SF2">
    <property type="entry name" value="2-(5''-TRIPHOSPHORIBOSYL)-3'-DEPHOSPHOCOENZYME-A SYNTHASE"/>
    <property type="match status" value="1"/>
</dbReference>
<comment type="catalytic activity">
    <reaction evidence="1 5">
        <text>3'-dephospho-CoA + ATP = 2'-(5''-triphospho-alpha-D-ribosyl)-3'-dephospho-CoA + adenine</text>
        <dbReference type="Rhea" id="RHEA:15117"/>
        <dbReference type="ChEBI" id="CHEBI:16708"/>
        <dbReference type="ChEBI" id="CHEBI:30616"/>
        <dbReference type="ChEBI" id="CHEBI:57328"/>
        <dbReference type="ChEBI" id="CHEBI:61378"/>
        <dbReference type="EC" id="2.4.2.52"/>
    </reaction>
</comment>
<evidence type="ECO:0000313" key="7">
    <source>
        <dbReference type="Proteomes" id="UP000249299"/>
    </source>
</evidence>
<keyword evidence="4 5" id="KW-0067">ATP-binding</keyword>
<dbReference type="HAMAP" id="MF_01883">
    <property type="entry name" value="MdcB"/>
    <property type="match status" value="1"/>
</dbReference>
<dbReference type="GO" id="GO:0005524">
    <property type="term" value="F:ATP binding"/>
    <property type="evidence" value="ECO:0007669"/>
    <property type="project" value="UniProtKB-KW"/>
</dbReference>
<name>A0A327JPY4_9HYPH</name>
<sequence length="320" mass="33581">MNHAVRHIGLDQTCDVWPESAAWFIGSAFLTGTLLELSTHPKPGLVTPRSNGAHRDMNLQTFMVSSAAIAPCLYQCAQAGLAHFGAEQALLPVIRGIGSRYEARLLAATNGINTQRGLLFSAGILSGVAGLVMRDRPLSNAEELFELTAAMTKGLCQRELGMLGDQEPKTAGEKLYRQYGVLGIRGEVEAGFPTVRAAGLPALRSARERAASLPTLLLHTLISLMSTTEDTTVLWRGGLSALDFVRDAARRILDLGGAMSDEGMAAIAALDAECIARNISPGGSADLLAITVGVDALLGGHLPSPIAVDTLHTPDGAPAP</sequence>
<dbReference type="InterPro" id="IPR017551">
    <property type="entry name" value="TriPribosyl-deP-CoA_syn_CitG"/>
</dbReference>
<dbReference type="Gene3D" id="1.10.4200.10">
    <property type="entry name" value="Triphosphoribosyl-dephospho-CoA protein"/>
    <property type="match status" value="1"/>
</dbReference>
<comment type="caution">
    <text evidence="6">The sequence shown here is derived from an EMBL/GenBank/DDBJ whole genome shotgun (WGS) entry which is preliminary data.</text>
</comment>
<keyword evidence="7" id="KW-1185">Reference proteome</keyword>
<comment type="similarity">
    <text evidence="5">Belongs to the CitG/MdcB family.</text>
</comment>
<evidence type="ECO:0000256" key="3">
    <source>
        <dbReference type="ARBA" id="ARBA00022741"/>
    </source>
</evidence>
<dbReference type="Proteomes" id="UP000249299">
    <property type="component" value="Unassembled WGS sequence"/>
</dbReference>
<dbReference type="HAMAP" id="MF_00397">
    <property type="entry name" value="CitG"/>
    <property type="match status" value="1"/>
</dbReference>
<keyword evidence="2 5" id="KW-0808">Transferase</keyword>
<evidence type="ECO:0000256" key="1">
    <source>
        <dbReference type="ARBA" id="ARBA00001210"/>
    </source>
</evidence>
<dbReference type="AlphaFoldDB" id="A0A327JPY4"/>
<proteinExistence type="inferred from homology"/>
<dbReference type="GO" id="GO:0046917">
    <property type="term" value="F:triphosphoribosyl-dephospho-CoA synthase activity"/>
    <property type="evidence" value="ECO:0007669"/>
    <property type="project" value="UniProtKB-UniRule"/>
</dbReference>
<keyword evidence="3 5" id="KW-0547">Nucleotide-binding</keyword>
<evidence type="ECO:0000256" key="2">
    <source>
        <dbReference type="ARBA" id="ARBA00022679"/>
    </source>
</evidence>
<accession>A0A327JPY4</accession>
<reference evidence="6 7" key="1">
    <citation type="submission" date="2017-07" db="EMBL/GenBank/DDBJ databases">
        <title>Draft Genome Sequences of Select Purple Nonsulfur Bacteria.</title>
        <authorList>
            <person name="Lasarre B."/>
            <person name="Mckinlay J.B."/>
        </authorList>
    </citation>
    <scope>NUCLEOTIDE SEQUENCE [LARGE SCALE GENOMIC DNA]</scope>
    <source>
        <strain evidence="6 7">DSM 11290</strain>
    </source>
</reference>
<dbReference type="OrthoDB" id="114886at2"/>
<organism evidence="6 7">
    <name type="scientific">Rhodobium orientis</name>
    <dbReference type="NCBI Taxonomy" id="34017"/>
    <lineage>
        <taxon>Bacteria</taxon>
        <taxon>Pseudomonadati</taxon>
        <taxon>Pseudomonadota</taxon>
        <taxon>Alphaproteobacteria</taxon>
        <taxon>Hyphomicrobiales</taxon>
        <taxon>Rhodobiaceae</taxon>
        <taxon>Rhodobium</taxon>
    </lineage>
</organism>
<dbReference type="PANTHER" id="PTHR30201">
    <property type="entry name" value="TRIPHOSPHORIBOSYL-DEPHOSPHO-COA SYNTHASE"/>
    <property type="match status" value="1"/>
</dbReference>
<dbReference type="InterPro" id="IPR017555">
    <property type="entry name" value="TriPribosyl-deP-CoA_syn"/>
</dbReference>
<dbReference type="Pfam" id="PF01874">
    <property type="entry name" value="CitG"/>
    <property type="match status" value="1"/>
</dbReference>
<dbReference type="GO" id="GO:0051191">
    <property type="term" value="P:prosthetic group biosynthetic process"/>
    <property type="evidence" value="ECO:0007669"/>
    <property type="project" value="TreeGrafter"/>
</dbReference>
<dbReference type="InterPro" id="IPR002736">
    <property type="entry name" value="CitG"/>
</dbReference>
<evidence type="ECO:0000256" key="4">
    <source>
        <dbReference type="ARBA" id="ARBA00022840"/>
    </source>
</evidence>
<dbReference type="NCBIfam" id="TIGR03132">
    <property type="entry name" value="malonate_mdcB"/>
    <property type="match status" value="1"/>
</dbReference>
<dbReference type="EMBL" id="NPEV01000009">
    <property type="protein sequence ID" value="RAI28520.1"/>
    <property type="molecule type" value="Genomic_DNA"/>
</dbReference>
<gene>
    <name evidence="5 6" type="primary">mdcB</name>
    <name evidence="6" type="ORF">CH339_06470</name>
</gene>
<dbReference type="EC" id="2.4.2.52" evidence="5"/>
<comment type="function">
    <text evidence="5">Involved in the formation of 2-(5''-phosphoribosyl)-3'-dephosphocoenzyme-A, the prosthetic group of the acyl-carrier protein of the malonate decarboxylase.</text>
</comment>
<evidence type="ECO:0000313" key="6">
    <source>
        <dbReference type="EMBL" id="RAI28520.1"/>
    </source>
</evidence>